<accession>A0AA42CFW2</accession>
<dbReference type="Gene3D" id="3.10.105.10">
    <property type="entry name" value="Dipeptide-binding Protein, Domain 3"/>
    <property type="match status" value="1"/>
</dbReference>
<dbReference type="GO" id="GO:1904680">
    <property type="term" value="F:peptide transmembrane transporter activity"/>
    <property type="evidence" value="ECO:0007669"/>
    <property type="project" value="TreeGrafter"/>
</dbReference>
<dbReference type="GO" id="GO:0030288">
    <property type="term" value="C:outer membrane-bounded periplasmic space"/>
    <property type="evidence" value="ECO:0007669"/>
    <property type="project" value="UniProtKB-ARBA"/>
</dbReference>
<evidence type="ECO:0000256" key="1">
    <source>
        <dbReference type="ARBA" id="ARBA00004418"/>
    </source>
</evidence>
<dbReference type="EMBL" id="JAPDNT010000029">
    <property type="protein sequence ID" value="MCW3477094.1"/>
    <property type="molecule type" value="Genomic_DNA"/>
</dbReference>
<gene>
    <name evidence="5" type="ORF">OL599_21215</name>
</gene>
<reference evidence="5" key="2">
    <citation type="submission" date="2022-10" db="EMBL/GenBank/DDBJ databases">
        <authorList>
            <person name="Trinh H.N."/>
        </authorList>
    </citation>
    <scope>NUCLEOTIDE SEQUENCE</scope>
    <source>
        <strain evidence="5">RN2-1</strain>
    </source>
</reference>
<dbReference type="PANTHER" id="PTHR30290">
    <property type="entry name" value="PERIPLASMIC BINDING COMPONENT OF ABC TRANSPORTER"/>
    <property type="match status" value="1"/>
</dbReference>
<feature type="domain" description="Solute-binding protein family 5" evidence="4">
    <location>
        <begin position="72"/>
        <end position="432"/>
    </location>
</feature>
<dbReference type="PIRSF" id="PIRSF002741">
    <property type="entry name" value="MppA"/>
    <property type="match status" value="1"/>
</dbReference>
<evidence type="ECO:0000256" key="2">
    <source>
        <dbReference type="ARBA" id="ARBA00005695"/>
    </source>
</evidence>
<dbReference type="Pfam" id="PF00496">
    <property type="entry name" value="SBP_bac_5"/>
    <property type="match status" value="1"/>
</dbReference>
<dbReference type="AlphaFoldDB" id="A0AA42CFW2"/>
<dbReference type="Gene3D" id="3.90.76.10">
    <property type="entry name" value="Dipeptide-binding Protein, Domain 1"/>
    <property type="match status" value="1"/>
</dbReference>
<keyword evidence="3" id="KW-0732">Signal</keyword>
<dbReference type="PROSITE" id="PS51318">
    <property type="entry name" value="TAT"/>
    <property type="match status" value="1"/>
</dbReference>
<dbReference type="CDD" id="cd08502">
    <property type="entry name" value="PBP2_NikA_DppA_OppA_like_16"/>
    <property type="match status" value="1"/>
</dbReference>
<comment type="similarity">
    <text evidence="2">Belongs to the bacterial solute-binding protein 5 family.</text>
</comment>
<name>A0AA42CFW2_9PROT</name>
<comment type="caution">
    <text evidence="5">The sequence shown here is derived from an EMBL/GenBank/DDBJ whole genome shotgun (WGS) entry which is preliminary data.</text>
</comment>
<dbReference type="InterPro" id="IPR039424">
    <property type="entry name" value="SBP_5"/>
</dbReference>
<evidence type="ECO:0000313" key="5">
    <source>
        <dbReference type="EMBL" id="MCW3477094.1"/>
    </source>
</evidence>
<evidence type="ECO:0000313" key="6">
    <source>
        <dbReference type="Proteomes" id="UP001165679"/>
    </source>
</evidence>
<evidence type="ECO:0000256" key="3">
    <source>
        <dbReference type="ARBA" id="ARBA00022729"/>
    </source>
</evidence>
<reference evidence="5" key="1">
    <citation type="submission" date="2022-09" db="EMBL/GenBank/DDBJ databases">
        <title>Rhodovastum sp. nov. RN2-1 isolated from soil in Seongnam, South Korea.</title>
        <authorList>
            <person name="Le N.T."/>
        </authorList>
    </citation>
    <scope>NUCLEOTIDE SEQUENCE</scope>
    <source>
        <strain evidence="5">RN2-1</strain>
    </source>
</reference>
<protein>
    <submittedName>
        <fullName evidence="5">ABC transporter substrate-binding protein</fullName>
    </submittedName>
</protein>
<comment type="subcellular location">
    <subcellularLocation>
        <location evidence="1">Periplasm</location>
    </subcellularLocation>
</comment>
<dbReference type="Proteomes" id="UP001165679">
    <property type="component" value="Unassembled WGS sequence"/>
</dbReference>
<proteinExistence type="inferred from homology"/>
<dbReference type="SUPFAM" id="SSF53850">
    <property type="entry name" value="Periplasmic binding protein-like II"/>
    <property type="match status" value="1"/>
</dbReference>
<dbReference type="InterPro" id="IPR000914">
    <property type="entry name" value="SBP_5_dom"/>
</dbReference>
<dbReference type="GO" id="GO:0043190">
    <property type="term" value="C:ATP-binding cassette (ABC) transporter complex"/>
    <property type="evidence" value="ECO:0007669"/>
    <property type="project" value="InterPro"/>
</dbReference>
<dbReference type="InterPro" id="IPR006311">
    <property type="entry name" value="TAT_signal"/>
</dbReference>
<dbReference type="PANTHER" id="PTHR30290:SF38">
    <property type="entry name" value="D,D-DIPEPTIDE-BINDING PERIPLASMIC PROTEIN DDPA-RELATED"/>
    <property type="match status" value="1"/>
</dbReference>
<organism evidence="5 6">
    <name type="scientific">Limobrevibacterium gyesilva</name>
    <dbReference type="NCBI Taxonomy" id="2991712"/>
    <lineage>
        <taxon>Bacteria</taxon>
        <taxon>Pseudomonadati</taxon>
        <taxon>Pseudomonadota</taxon>
        <taxon>Alphaproteobacteria</taxon>
        <taxon>Acetobacterales</taxon>
        <taxon>Acetobacteraceae</taxon>
        <taxon>Limobrevibacterium</taxon>
    </lineage>
</organism>
<dbReference type="GO" id="GO:0015833">
    <property type="term" value="P:peptide transport"/>
    <property type="evidence" value="ECO:0007669"/>
    <property type="project" value="TreeGrafter"/>
</dbReference>
<keyword evidence="6" id="KW-1185">Reference proteome</keyword>
<sequence length="527" mass="58158">MIGRRTFLGAGAAALAAPHIVAAEATRVLKMIPQIDLTVFDPVWTSSYATRNHGMMVFDTLYGMDEHYRIWPQMVAGHTVEDAGKTWRLTLRPGLNFHDGTPVLARDCVASINRWGKRDSLGQTLMALTDELSAADDRTIVFRLKKPFALLPGALGKPSSNICAIMPERLAKTDPFTAVTEMVGSGPFRFKASELLSGSRIVYERNTDYVPRDQGVPSFTSGPKIVHFDRVEWHVINDAATAANALLKGEVDWWEQTSPDLLPLLRSNKGLKVEIQDRTGNIGLMRPNFLHPPFDNPAIRRALWSVIDQKDFSVAGGGADPLLTRVPVGVFCPGTPMDSDVGMDLLTGPRDYDRARRDLQAAGYKGEKVVMLQATDATLNNAFANVAADMLKKIGMNVELQASDWGTLVTRRAKKDRPDQGGWNIFFTSFAGMDLFNPATDPLVRGNGTAGWFGWPTMPALERLRDAWLDAPDLAGQQKIAREIQAEVFREVPYYPLGQILIPTAYKTDLTGMLNGGYVISWNVKRA</sequence>
<dbReference type="InterPro" id="IPR030678">
    <property type="entry name" value="Peptide/Ni-bd"/>
</dbReference>
<evidence type="ECO:0000259" key="4">
    <source>
        <dbReference type="Pfam" id="PF00496"/>
    </source>
</evidence>
<dbReference type="Gene3D" id="3.40.190.10">
    <property type="entry name" value="Periplasmic binding protein-like II"/>
    <property type="match status" value="1"/>
</dbReference>